<dbReference type="Gene3D" id="3.30.70.20">
    <property type="match status" value="1"/>
</dbReference>
<dbReference type="Proteomes" id="UP001329915">
    <property type="component" value="Chromosome"/>
</dbReference>
<evidence type="ECO:0000256" key="1">
    <source>
        <dbReference type="ARBA" id="ARBA00022485"/>
    </source>
</evidence>
<dbReference type="PROSITE" id="PS51379">
    <property type="entry name" value="4FE4S_FER_2"/>
    <property type="match status" value="2"/>
</dbReference>
<evidence type="ECO:0000256" key="2">
    <source>
        <dbReference type="ARBA" id="ARBA00022723"/>
    </source>
</evidence>
<evidence type="ECO:0000259" key="5">
    <source>
        <dbReference type="PROSITE" id="PS51379"/>
    </source>
</evidence>
<evidence type="ECO:0000256" key="3">
    <source>
        <dbReference type="ARBA" id="ARBA00023004"/>
    </source>
</evidence>
<keyword evidence="3" id="KW-0408">Iron</keyword>
<keyword evidence="2" id="KW-0479">Metal-binding</keyword>
<accession>A0AAU0USU3</accession>
<dbReference type="InterPro" id="IPR017900">
    <property type="entry name" value="4Fe4S_Fe_S_CS"/>
</dbReference>
<keyword evidence="1" id="KW-0004">4Fe-4S</keyword>
<keyword evidence="4" id="KW-0411">Iron-sulfur</keyword>
<dbReference type="RefSeq" id="WP_366922890.1">
    <property type="nucleotide sequence ID" value="NZ_CP121694.1"/>
</dbReference>
<name>A0AAU0USU3_9FIRM</name>
<evidence type="ECO:0000313" key="6">
    <source>
        <dbReference type="EMBL" id="WRO23508.1"/>
    </source>
</evidence>
<evidence type="ECO:0000256" key="4">
    <source>
        <dbReference type="ARBA" id="ARBA00023014"/>
    </source>
</evidence>
<organism evidence="6 7">
    <name type="scientific">Metallumcola ferriviriculae</name>
    <dbReference type="NCBI Taxonomy" id="3039180"/>
    <lineage>
        <taxon>Bacteria</taxon>
        <taxon>Bacillati</taxon>
        <taxon>Bacillota</taxon>
        <taxon>Clostridia</taxon>
        <taxon>Neomoorellales</taxon>
        <taxon>Desulfitibacteraceae</taxon>
        <taxon>Metallumcola</taxon>
    </lineage>
</organism>
<reference evidence="6 7" key="1">
    <citation type="submission" date="2023-04" db="EMBL/GenBank/DDBJ databases">
        <authorList>
            <person name="Hsu D."/>
        </authorList>
    </citation>
    <scope>NUCLEOTIDE SEQUENCE [LARGE SCALE GENOMIC DNA]</scope>
    <source>
        <strain evidence="6 7">MK1</strain>
    </source>
</reference>
<feature type="domain" description="4Fe-4S ferredoxin-type" evidence="5">
    <location>
        <begin position="11"/>
        <end position="40"/>
    </location>
</feature>
<sequence length="74" mass="8041">MARTISPLEPTEIKVKKNWCKACGICIALCPQQVLKADERGKVVVSYPEKCIGCGICETHCPDYAISVEVGSND</sequence>
<protein>
    <submittedName>
        <fullName evidence="6">4Fe-4S binding protein</fullName>
    </submittedName>
</protein>
<dbReference type="AlphaFoldDB" id="A0AAU0USU3"/>
<dbReference type="Pfam" id="PF12838">
    <property type="entry name" value="Fer4_7"/>
    <property type="match status" value="1"/>
</dbReference>
<dbReference type="InterPro" id="IPR050572">
    <property type="entry name" value="Fe-S_Ferredoxin"/>
</dbReference>
<feature type="domain" description="4Fe-4S ferredoxin-type" evidence="5">
    <location>
        <begin position="41"/>
        <end position="71"/>
    </location>
</feature>
<dbReference type="PANTHER" id="PTHR43687:SF4">
    <property type="entry name" value="BLR5484 PROTEIN"/>
    <property type="match status" value="1"/>
</dbReference>
<keyword evidence="7" id="KW-1185">Reference proteome</keyword>
<dbReference type="EMBL" id="CP121694">
    <property type="protein sequence ID" value="WRO23508.1"/>
    <property type="molecule type" value="Genomic_DNA"/>
</dbReference>
<dbReference type="InterPro" id="IPR017896">
    <property type="entry name" value="4Fe4S_Fe-S-bd"/>
</dbReference>
<evidence type="ECO:0000313" key="7">
    <source>
        <dbReference type="Proteomes" id="UP001329915"/>
    </source>
</evidence>
<dbReference type="KEGG" id="dbc:MFMK1_003370"/>
<dbReference type="GO" id="GO:0051539">
    <property type="term" value="F:4 iron, 4 sulfur cluster binding"/>
    <property type="evidence" value="ECO:0007669"/>
    <property type="project" value="UniProtKB-KW"/>
</dbReference>
<gene>
    <name evidence="6" type="ORF">MFMK1_003370</name>
</gene>
<proteinExistence type="predicted"/>
<dbReference type="GO" id="GO:0046872">
    <property type="term" value="F:metal ion binding"/>
    <property type="evidence" value="ECO:0007669"/>
    <property type="project" value="UniProtKB-KW"/>
</dbReference>
<dbReference type="PANTHER" id="PTHR43687">
    <property type="entry name" value="ADENYLYLSULFATE REDUCTASE, BETA SUBUNIT"/>
    <property type="match status" value="1"/>
</dbReference>
<dbReference type="PROSITE" id="PS00198">
    <property type="entry name" value="4FE4S_FER_1"/>
    <property type="match status" value="1"/>
</dbReference>
<dbReference type="SUPFAM" id="SSF54862">
    <property type="entry name" value="4Fe-4S ferredoxins"/>
    <property type="match status" value="1"/>
</dbReference>